<feature type="region of interest" description="Disordered" evidence="5">
    <location>
        <begin position="117"/>
        <end position="139"/>
    </location>
</feature>
<feature type="domain" description="RNA polymerase sigma-70 region 2" evidence="6">
    <location>
        <begin position="53"/>
        <end position="119"/>
    </location>
</feature>
<proteinExistence type="inferred from homology"/>
<dbReference type="InterPro" id="IPR013324">
    <property type="entry name" value="RNA_pol_sigma_r3/r4-like"/>
</dbReference>
<organism evidence="8 9">
    <name type="scientific">Polystyrenella longa</name>
    <dbReference type="NCBI Taxonomy" id="2528007"/>
    <lineage>
        <taxon>Bacteria</taxon>
        <taxon>Pseudomonadati</taxon>
        <taxon>Planctomycetota</taxon>
        <taxon>Planctomycetia</taxon>
        <taxon>Planctomycetales</taxon>
        <taxon>Planctomycetaceae</taxon>
        <taxon>Polystyrenella</taxon>
    </lineage>
</organism>
<dbReference type="OrthoDB" id="291047at2"/>
<comment type="similarity">
    <text evidence="1">Belongs to the sigma-70 factor family. ECF subfamily.</text>
</comment>
<accession>A0A518CM03</accession>
<dbReference type="CDD" id="cd06171">
    <property type="entry name" value="Sigma70_r4"/>
    <property type="match status" value="1"/>
</dbReference>
<evidence type="ECO:0000256" key="3">
    <source>
        <dbReference type="ARBA" id="ARBA00023082"/>
    </source>
</evidence>
<sequence>MSLLERPTLFDRNVRNANRRTNSVITASAQHSDETLLQLYVERQDKKALEILCERHTPLVLSVCANLLSESHDIEDACQSIFLKLTSKAGTIRKRNSLAPWLHRVARAEAIQIHRNKKRHKATEFSEQLDSGTSDEQESDSILSVQEQMELLHDELDQLPEKYRGPIILCFLQGKSRLEAAESLGATDASVKASLMRGRELLRKRLLKRGIALTTVLTIWEGAQASAAEWGQHLAAQTVSHCLTANTATNTISISTKLSTAFSKVASKNIAWSLALMLGTVTMGSWLWLSLSSGGGPSALLGAILSTSPEDEIEAIKVLDQYASTLDEFQTLKFHIERNSYEVGGAFTEETWRYKHKGDFSARDGWWRYRYKYIGNGYRAQLFPVFGATEQIMTTEGYSQFSHAFTVSNELMTPDSHPEGDLWRVCSGITWADGSPEAQRLINQNRNSNLEVLGFLPYDASRRLPELMKSYQPRITGHEVIDGHPTVVVMSEGYYGRHTVWLDPEAGYLPRKIESVKERDDLFDGWPLHLILPHNDATDRRPNLAYQRMIVTVDGIEIDHVDDGFVMKNFEVTLNRTYSDESEFNTRFEYQLSKFSRQVAEEELAMTLQIPQGTSVFVTNDPSTEYIWHDGQPVKAPQELPEVKPFQVLDESNSLTE</sequence>
<dbReference type="InterPro" id="IPR013325">
    <property type="entry name" value="RNA_pol_sigma_r2"/>
</dbReference>
<dbReference type="Gene3D" id="1.10.10.10">
    <property type="entry name" value="Winged helix-like DNA-binding domain superfamily/Winged helix DNA-binding domain"/>
    <property type="match status" value="1"/>
</dbReference>
<dbReference type="SUPFAM" id="SSF88659">
    <property type="entry name" value="Sigma3 and sigma4 domains of RNA polymerase sigma factors"/>
    <property type="match status" value="1"/>
</dbReference>
<keyword evidence="2" id="KW-0805">Transcription regulation</keyword>
<dbReference type="Gene3D" id="1.10.1740.10">
    <property type="match status" value="1"/>
</dbReference>
<dbReference type="InterPro" id="IPR036388">
    <property type="entry name" value="WH-like_DNA-bd_sf"/>
</dbReference>
<dbReference type="Proteomes" id="UP000317178">
    <property type="component" value="Chromosome"/>
</dbReference>
<reference evidence="8 9" key="1">
    <citation type="submission" date="2019-02" db="EMBL/GenBank/DDBJ databases">
        <title>Deep-cultivation of Planctomycetes and their phenomic and genomic characterization uncovers novel biology.</title>
        <authorList>
            <person name="Wiegand S."/>
            <person name="Jogler M."/>
            <person name="Boedeker C."/>
            <person name="Pinto D."/>
            <person name="Vollmers J."/>
            <person name="Rivas-Marin E."/>
            <person name="Kohn T."/>
            <person name="Peeters S.H."/>
            <person name="Heuer A."/>
            <person name="Rast P."/>
            <person name="Oberbeckmann S."/>
            <person name="Bunk B."/>
            <person name="Jeske O."/>
            <person name="Meyerdierks A."/>
            <person name="Storesund J.E."/>
            <person name="Kallscheuer N."/>
            <person name="Luecker S."/>
            <person name="Lage O.M."/>
            <person name="Pohl T."/>
            <person name="Merkel B.J."/>
            <person name="Hornburger P."/>
            <person name="Mueller R.-W."/>
            <person name="Bruemmer F."/>
            <person name="Labrenz M."/>
            <person name="Spormann A.M."/>
            <person name="Op den Camp H."/>
            <person name="Overmann J."/>
            <person name="Amann R."/>
            <person name="Jetten M.S.M."/>
            <person name="Mascher T."/>
            <person name="Medema M.H."/>
            <person name="Devos D.P."/>
            <person name="Kaster A.-K."/>
            <person name="Ovreas L."/>
            <person name="Rohde M."/>
            <person name="Galperin M.Y."/>
            <person name="Jogler C."/>
        </authorList>
    </citation>
    <scope>NUCLEOTIDE SEQUENCE [LARGE SCALE GENOMIC DNA]</scope>
    <source>
        <strain evidence="8 9">Pla110</strain>
    </source>
</reference>
<dbReference type="SUPFAM" id="SSF88946">
    <property type="entry name" value="Sigma2 domain of RNA polymerase sigma factors"/>
    <property type="match status" value="1"/>
</dbReference>
<keyword evidence="4" id="KW-0804">Transcription</keyword>
<evidence type="ECO:0000313" key="8">
    <source>
        <dbReference type="EMBL" id="QDU80214.1"/>
    </source>
</evidence>
<dbReference type="NCBIfam" id="TIGR02937">
    <property type="entry name" value="sigma70-ECF"/>
    <property type="match status" value="1"/>
</dbReference>
<evidence type="ECO:0000313" key="9">
    <source>
        <dbReference type="Proteomes" id="UP000317178"/>
    </source>
</evidence>
<dbReference type="AlphaFoldDB" id="A0A518CM03"/>
<feature type="domain" description="RNA polymerase sigma factor 70 region 4 type 2" evidence="7">
    <location>
        <begin position="150"/>
        <end position="202"/>
    </location>
</feature>
<dbReference type="InterPro" id="IPR013249">
    <property type="entry name" value="RNA_pol_sigma70_r4_t2"/>
</dbReference>
<dbReference type="KEGG" id="plon:Pla110_19380"/>
<dbReference type="GO" id="GO:0006352">
    <property type="term" value="P:DNA-templated transcription initiation"/>
    <property type="evidence" value="ECO:0007669"/>
    <property type="project" value="InterPro"/>
</dbReference>
<evidence type="ECO:0000256" key="2">
    <source>
        <dbReference type="ARBA" id="ARBA00023015"/>
    </source>
</evidence>
<dbReference type="GO" id="GO:0003677">
    <property type="term" value="F:DNA binding"/>
    <property type="evidence" value="ECO:0007669"/>
    <property type="project" value="InterPro"/>
</dbReference>
<dbReference type="InterPro" id="IPR039425">
    <property type="entry name" value="RNA_pol_sigma-70-like"/>
</dbReference>
<evidence type="ECO:0000256" key="5">
    <source>
        <dbReference type="SAM" id="MobiDB-lite"/>
    </source>
</evidence>
<dbReference type="Pfam" id="PF04542">
    <property type="entry name" value="Sigma70_r2"/>
    <property type="match status" value="1"/>
</dbReference>
<dbReference type="InterPro" id="IPR007627">
    <property type="entry name" value="RNA_pol_sigma70_r2"/>
</dbReference>
<protein>
    <submittedName>
        <fullName evidence="8">ECF RNA polymerase sigma factor SigW</fullName>
    </submittedName>
</protein>
<keyword evidence="9" id="KW-1185">Reference proteome</keyword>
<evidence type="ECO:0000256" key="4">
    <source>
        <dbReference type="ARBA" id="ARBA00023163"/>
    </source>
</evidence>
<dbReference type="RefSeq" id="WP_144995426.1">
    <property type="nucleotide sequence ID" value="NZ_CP036281.1"/>
</dbReference>
<dbReference type="InterPro" id="IPR014284">
    <property type="entry name" value="RNA_pol_sigma-70_dom"/>
</dbReference>
<dbReference type="PANTHER" id="PTHR43133">
    <property type="entry name" value="RNA POLYMERASE ECF-TYPE SIGMA FACTO"/>
    <property type="match status" value="1"/>
</dbReference>
<evidence type="ECO:0000256" key="1">
    <source>
        <dbReference type="ARBA" id="ARBA00010641"/>
    </source>
</evidence>
<dbReference type="PANTHER" id="PTHR43133:SF51">
    <property type="entry name" value="RNA POLYMERASE SIGMA FACTOR"/>
    <property type="match status" value="1"/>
</dbReference>
<keyword evidence="3" id="KW-0731">Sigma factor</keyword>
<name>A0A518CM03_9PLAN</name>
<dbReference type="Pfam" id="PF08281">
    <property type="entry name" value="Sigma70_r4_2"/>
    <property type="match status" value="1"/>
</dbReference>
<evidence type="ECO:0000259" key="6">
    <source>
        <dbReference type="Pfam" id="PF04542"/>
    </source>
</evidence>
<gene>
    <name evidence="8" type="primary">sigW_4</name>
    <name evidence="8" type="ORF">Pla110_19380</name>
</gene>
<evidence type="ECO:0000259" key="7">
    <source>
        <dbReference type="Pfam" id="PF08281"/>
    </source>
</evidence>
<dbReference type="EMBL" id="CP036281">
    <property type="protein sequence ID" value="QDU80214.1"/>
    <property type="molecule type" value="Genomic_DNA"/>
</dbReference>
<dbReference type="GO" id="GO:0016987">
    <property type="term" value="F:sigma factor activity"/>
    <property type="evidence" value="ECO:0007669"/>
    <property type="project" value="UniProtKB-KW"/>
</dbReference>